<dbReference type="EMBL" id="MK500326">
    <property type="protein sequence ID" value="QBK85411.1"/>
    <property type="molecule type" value="Genomic_DNA"/>
</dbReference>
<name>A0A481YQD4_9VIRU</name>
<gene>
    <name evidence="1" type="ORF">LCIVAC01_02200</name>
</gene>
<sequence>MTSTRKRLKSNYPFLLKGINADEIEKEYNITLTSNLQEEEKDPPPKTTQISDITIIGKETEYFSYLDEAKKTRKCIVTMLDYIKQQHLPQGARCYWCQHPFITQALGCPIRYVADQVAKVYSSEVSRDKYTVRENISKKRYEEINKRDSDSKTKLHRKDYYETDGIFCSFNCCMAFIKENKYKEIYKDSTILLNNLYYKIYGTSVKIVPAPSWKLLREYGGTMTIKSFRKTFNKLEYVDLGNIRRYIPEMRPIGYIMEEKIQF</sequence>
<organism evidence="1">
    <name type="scientific">Iridovirus LCIVAC01</name>
    <dbReference type="NCBI Taxonomy" id="2506607"/>
    <lineage>
        <taxon>Viruses</taxon>
        <taxon>Varidnaviria</taxon>
        <taxon>Bamfordvirae</taxon>
        <taxon>Nucleocytoviricota</taxon>
        <taxon>Megaviricetes</taxon>
        <taxon>Pimascovirales</taxon>
        <taxon>Pimascovirales incertae sedis</taxon>
        <taxon>Iridoviridae</taxon>
    </lineage>
</organism>
<accession>A0A481YQD4</accession>
<protein>
    <submittedName>
        <fullName evidence="1">A1L transcription factor/late transcription factor VLTF-2</fullName>
    </submittedName>
</protein>
<evidence type="ECO:0000313" key="1">
    <source>
        <dbReference type="EMBL" id="QBK85411.1"/>
    </source>
</evidence>
<proteinExistence type="predicted"/>
<reference evidence="1" key="1">
    <citation type="journal article" date="2019" name="MBio">
        <title>Virus Genomes from Deep Sea Sediments Expand the Ocean Megavirome and Support Independent Origins of Viral Gigantism.</title>
        <authorList>
            <person name="Backstrom D."/>
            <person name="Yutin N."/>
            <person name="Jorgensen S.L."/>
            <person name="Dharamshi J."/>
            <person name="Homa F."/>
            <person name="Zaremba-Niedwiedzka K."/>
            <person name="Spang A."/>
            <person name="Wolf Y.I."/>
            <person name="Koonin E.V."/>
            <person name="Ettema T.J."/>
        </authorList>
    </citation>
    <scope>NUCLEOTIDE SEQUENCE</scope>
</reference>